<dbReference type="AlphaFoldDB" id="A0A1I7YFK6"/>
<reference evidence="2" key="1">
    <citation type="submission" date="2016-11" db="UniProtKB">
        <authorList>
            <consortium name="WormBaseParasite"/>
        </authorList>
    </citation>
    <scope>IDENTIFICATION</scope>
</reference>
<evidence type="ECO:0000313" key="2">
    <source>
        <dbReference type="WBParaSite" id="L893_g1589.t1"/>
    </source>
</evidence>
<name>A0A1I7YFK6_9BILA</name>
<keyword evidence="1" id="KW-1185">Reference proteome</keyword>
<organism evidence="1 2">
    <name type="scientific">Steinernema glaseri</name>
    <dbReference type="NCBI Taxonomy" id="37863"/>
    <lineage>
        <taxon>Eukaryota</taxon>
        <taxon>Metazoa</taxon>
        <taxon>Ecdysozoa</taxon>
        <taxon>Nematoda</taxon>
        <taxon>Chromadorea</taxon>
        <taxon>Rhabditida</taxon>
        <taxon>Tylenchina</taxon>
        <taxon>Panagrolaimomorpha</taxon>
        <taxon>Strongyloidoidea</taxon>
        <taxon>Steinernematidae</taxon>
        <taxon>Steinernema</taxon>
    </lineage>
</organism>
<protein>
    <submittedName>
        <fullName evidence="2">Uncharacterized protein</fullName>
    </submittedName>
</protein>
<dbReference type="Gene3D" id="1.20.120.1100">
    <property type="match status" value="1"/>
</dbReference>
<proteinExistence type="predicted"/>
<accession>A0A1I7YFK6</accession>
<dbReference type="WBParaSite" id="L893_g1589.t1">
    <property type="protein sequence ID" value="L893_g1589.t1"/>
    <property type="gene ID" value="L893_g1589"/>
</dbReference>
<dbReference type="Proteomes" id="UP000095287">
    <property type="component" value="Unplaced"/>
</dbReference>
<sequence length="228" mass="26326">MMNNIGDSMVPYEISDFLKNITADDYDAIKYLHTLGAKIMSSQIDGHTMYEMVMTFQRDYADFNDRMQSAVLGLFRRIGNLSKSTKLLLANQYFLSTHLRKTGDKDRAMKIVTYYMSWPKENREELEQIFPKLSEKASVLKRLSNHKETEYPSELPDCTTNEEMPEKCSAFIDMMNFNLFLDKDADQEMTEEDMEKAVNNSLRKLVEESLQMYQPPVNFGGPAVAQSA</sequence>
<dbReference type="InterPro" id="IPR018247">
    <property type="entry name" value="EF_Hand_1_Ca_BS"/>
</dbReference>
<dbReference type="PROSITE" id="PS00018">
    <property type="entry name" value="EF_HAND_1"/>
    <property type="match status" value="1"/>
</dbReference>
<evidence type="ECO:0000313" key="1">
    <source>
        <dbReference type="Proteomes" id="UP000095287"/>
    </source>
</evidence>